<feature type="transmembrane region" description="Helical" evidence="9">
    <location>
        <begin position="67"/>
        <end position="88"/>
    </location>
</feature>
<dbReference type="Gene3D" id="1.20.5.1030">
    <property type="entry name" value="Preprotein translocase secy subunit"/>
    <property type="match status" value="1"/>
</dbReference>
<dbReference type="KEGG" id="atq:GH723_01235"/>
<evidence type="ECO:0000313" key="11">
    <source>
        <dbReference type="EMBL" id="QGG93840.1"/>
    </source>
</evidence>
<feature type="region of interest" description="Disordered" evidence="10">
    <location>
        <begin position="1"/>
        <end position="46"/>
    </location>
</feature>
<keyword evidence="6 9" id="KW-1133">Transmembrane helix</keyword>
<proteinExistence type="inferred from homology"/>
<reference evidence="11 12" key="1">
    <citation type="submission" date="2019-11" db="EMBL/GenBank/DDBJ databases">
        <authorList>
            <person name="He Y."/>
        </authorList>
    </citation>
    <scope>NUCLEOTIDE SEQUENCE [LARGE SCALE GENOMIC DNA]</scope>
    <source>
        <strain evidence="11 12">SCSIO 58843</strain>
    </source>
</reference>
<dbReference type="EMBL" id="CP045851">
    <property type="protein sequence ID" value="QGG93840.1"/>
    <property type="molecule type" value="Genomic_DNA"/>
</dbReference>
<dbReference type="PANTHER" id="PTHR33910:SF1">
    <property type="entry name" value="PROTEIN TRANSLOCASE SUBUNIT SECE"/>
    <property type="match status" value="1"/>
</dbReference>
<gene>
    <name evidence="9 11" type="primary">secE</name>
    <name evidence="11" type="ORF">GH723_01235</name>
</gene>
<dbReference type="GO" id="GO:0008320">
    <property type="term" value="F:protein transmembrane transporter activity"/>
    <property type="evidence" value="ECO:0007669"/>
    <property type="project" value="UniProtKB-UniRule"/>
</dbReference>
<keyword evidence="2 9" id="KW-0813">Transport</keyword>
<evidence type="ECO:0000256" key="2">
    <source>
        <dbReference type="ARBA" id="ARBA00022448"/>
    </source>
</evidence>
<evidence type="ECO:0000256" key="6">
    <source>
        <dbReference type="ARBA" id="ARBA00022989"/>
    </source>
</evidence>
<evidence type="ECO:0000256" key="9">
    <source>
        <dbReference type="HAMAP-Rule" id="MF_00422"/>
    </source>
</evidence>
<feature type="compositionally biased region" description="Basic and acidic residues" evidence="10">
    <location>
        <begin position="37"/>
        <end position="46"/>
    </location>
</feature>
<dbReference type="Pfam" id="PF00584">
    <property type="entry name" value="SecE"/>
    <property type="match status" value="1"/>
</dbReference>
<evidence type="ECO:0000256" key="4">
    <source>
        <dbReference type="ARBA" id="ARBA00022692"/>
    </source>
</evidence>
<dbReference type="GO" id="GO:0065002">
    <property type="term" value="P:intracellular protein transmembrane transport"/>
    <property type="evidence" value="ECO:0007669"/>
    <property type="project" value="UniProtKB-UniRule"/>
</dbReference>
<dbReference type="GO" id="GO:0005886">
    <property type="term" value="C:plasma membrane"/>
    <property type="evidence" value="ECO:0007669"/>
    <property type="project" value="UniProtKB-SubCell"/>
</dbReference>
<dbReference type="PANTHER" id="PTHR33910">
    <property type="entry name" value="PROTEIN TRANSLOCASE SUBUNIT SECE"/>
    <property type="match status" value="1"/>
</dbReference>
<dbReference type="AlphaFoldDB" id="A0A5Q2RJ26"/>
<name>A0A5Q2RJ26_9ACTN</name>
<comment type="subunit">
    <text evidence="9">Component of the Sec protein translocase complex. Heterotrimer consisting of SecY, SecE and SecG subunits. The heterotrimers can form oligomers, although 1 heterotrimer is thought to be able to translocate proteins. Interacts with the ribosome. Interacts with SecDF, and other proteins may be involved. Interacts with SecA.</text>
</comment>
<evidence type="ECO:0000256" key="7">
    <source>
        <dbReference type="ARBA" id="ARBA00023010"/>
    </source>
</evidence>
<keyword evidence="7 9" id="KW-0811">Translocation</keyword>
<dbReference type="GO" id="GO:0006605">
    <property type="term" value="P:protein targeting"/>
    <property type="evidence" value="ECO:0007669"/>
    <property type="project" value="UniProtKB-UniRule"/>
</dbReference>
<keyword evidence="12" id="KW-1185">Reference proteome</keyword>
<dbReference type="InterPro" id="IPR005807">
    <property type="entry name" value="SecE_bac"/>
</dbReference>
<evidence type="ECO:0000256" key="3">
    <source>
        <dbReference type="ARBA" id="ARBA00022475"/>
    </source>
</evidence>
<keyword evidence="8 9" id="KW-0472">Membrane</keyword>
<comment type="function">
    <text evidence="9">Essential subunit of the Sec protein translocation channel SecYEG. Clamps together the 2 halves of SecY. May contact the channel plug during translocation.</text>
</comment>
<accession>A0A5Q2RJ26</accession>
<keyword evidence="3 9" id="KW-1003">Cell membrane</keyword>
<dbReference type="Proteomes" id="UP000334019">
    <property type="component" value="Chromosome"/>
</dbReference>
<comment type="similarity">
    <text evidence="9">Belongs to the SecE/SEC61-gamma family.</text>
</comment>
<dbReference type="PROSITE" id="PS01067">
    <property type="entry name" value="SECE_SEC61G"/>
    <property type="match status" value="1"/>
</dbReference>
<keyword evidence="5 9" id="KW-0653">Protein transport</keyword>
<sequence length="102" mass="11889">MAMNREQKRMMQRQGQVDAEGAPVAQRRQPQRPPQKQQKEERTKPAQFLREVRAELRKVAWPTRSEVINYSIITLVAIVVMTAFVALLDWGFGEGILWIIDR</sequence>
<keyword evidence="4 9" id="KW-0812">Transmembrane</keyword>
<evidence type="ECO:0000256" key="1">
    <source>
        <dbReference type="ARBA" id="ARBA00004370"/>
    </source>
</evidence>
<evidence type="ECO:0000313" key="12">
    <source>
        <dbReference type="Proteomes" id="UP000334019"/>
    </source>
</evidence>
<protein>
    <recommendedName>
        <fullName evidence="9">Protein translocase subunit SecE</fullName>
    </recommendedName>
</protein>
<dbReference type="HAMAP" id="MF_00422">
    <property type="entry name" value="SecE"/>
    <property type="match status" value="1"/>
</dbReference>
<dbReference type="InterPro" id="IPR038379">
    <property type="entry name" value="SecE_sf"/>
</dbReference>
<dbReference type="GO" id="GO:0009306">
    <property type="term" value="P:protein secretion"/>
    <property type="evidence" value="ECO:0007669"/>
    <property type="project" value="UniProtKB-UniRule"/>
</dbReference>
<organism evidence="11 12">
    <name type="scientific">Actinomarinicola tropica</name>
    <dbReference type="NCBI Taxonomy" id="2789776"/>
    <lineage>
        <taxon>Bacteria</taxon>
        <taxon>Bacillati</taxon>
        <taxon>Actinomycetota</taxon>
        <taxon>Acidimicrobiia</taxon>
        <taxon>Acidimicrobiales</taxon>
        <taxon>Iamiaceae</taxon>
        <taxon>Actinomarinicola</taxon>
    </lineage>
</organism>
<dbReference type="InterPro" id="IPR001901">
    <property type="entry name" value="Translocase_SecE/Sec61-g"/>
</dbReference>
<evidence type="ECO:0000256" key="8">
    <source>
        <dbReference type="ARBA" id="ARBA00023136"/>
    </source>
</evidence>
<evidence type="ECO:0000256" key="10">
    <source>
        <dbReference type="SAM" id="MobiDB-lite"/>
    </source>
</evidence>
<comment type="subcellular location">
    <subcellularLocation>
        <location evidence="9">Cell membrane</location>
        <topology evidence="9">Single-pass membrane protein</topology>
    </subcellularLocation>
    <subcellularLocation>
        <location evidence="1">Membrane</location>
    </subcellularLocation>
</comment>
<evidence type="ECO:0000256" key="5">
    <source>
        <dbReference type="ARBA" id="ARBA00022927"/>
    </source>
</evidence>
<dbReference type="GO" id="GO:0043952">
    <property type="term" value="P:protein transport by the Sec complex"/>
    <property type="evidence" value="ECO:0007669"/>
    <property type="project" value="UniProtKB-UniRule"/>
</dbReference>
<dbReference type="NCBIfam" id="TIGR00964">
    <property type="entry name" value="secE_bact"/>
    <property type="match status" value="1"/>
</dbReference>